<dbReference type="OrthoDB" id="10308389at2759"/>
<protein>
    <submittedName>
        <fullName evidence="1">Uncharacterized protein</fullName>
    </submittedName>
</protein>
<dbReference type="EMBL" id="AZIL01000517">
    <property type="protein sequence ID" value="EWM27137.1"/>
    <property type="molecule type" value="Genomic_DNA"/>
</dbReference>
<dbReference type="AlphaFoldDB" id="W7TM74"/>
<accession>W7TM74</accession>
<proteinExistence type="predicted"/>
<comment type="caution">
    <text evidence="1">The sequence shown here is derived from an EMBL/GenBank/DDBJ whole genome shotgun (WGS) entry which is preliminary data.</text>
</comment>
<name>W7TM74_9STRA</name>
<dbReference type="Proteomes" id="UP000019335">
    <property type="component" value="Chromosome 7"/>
</dbReference>
<gene>
    <name evidence="1" type="ORF">Naga_100010g34</name>
</gene>
<organism evidence="1 2">
    <name type="scientific">Nannochloropsis gaditana</name>
    <dbReference type="NCBI Taxonomy" id="72520"/>
    <lineage>
        <taxon>Eukaryota</taxon>
        <taxon>Sar</taxon>
        <taxon>Stramenopiles</taxon>
        <taxon>Ochrophyta</taxon>
        <taxon>Eustigmatophyceae</taxon>
        <taxon>Eustigmatales</taxon>
        <taxon>Monodopsidaceae</taxon>
        <taxon>Nannochloropsis</taxon>
    </lineage>
</organism>
<evidence type="ECO:0000313" key="1">
    <source>
        <dbReference type="EMBL" id="EWM27137.1"/>
    </source>
</evidence>
<evidence type="ECO:0000313" key="2">
    <source>
        <dbReference type="Proteomes" id="UP000019335"/>
    </source>
</evidence>
<reference evidence="1 2" key="1">
    <citation type="journal article" date="2014" name="Mol. Plant">
        <title>Chromosome Scale Genome Assembly and Transcriptome Profiling of Nannochloropsis gaditana in Nitrogen Depletion.</title>
        <authorList>
            <person name="Corteggiani Carpinelli E."/>
            <person name="Telatin A."/>
            <person name="Vitulo N."/>
            <person name="Forcato C."/>
            <person name="D'Angelo M."/>
            <person name="Schiavon R."/>
            <person name="Vezzi A."/>
            <person name="Giacometti G.M."/>
            <person name="Morosinotto T."/>
            <person name="Valle G."/>
        </authorList>
    </citation>
    <scope>NUCLEOTIDE SEQUENCE [LARGE SCALE GENOMIC DNA]</scope>
    <source>
        <strain evidence="1 2">B-31</strain>
    </source>
</reference>
<sequence>MEASRRLSRLVRHLSSNCRSSTRTSDSTSLSIAFFTSLREQFPPTYSQTEHIYRLRSILVPFLNHVESETHLQSWPPQEMQILLSVLRQTLDTSTSHDTVSVSQATLEIFSNCSEILLRWAAVSIGQNSFLTRDVVHCAADLVSEAAFQALETWLARRGDLKGQISIQAKGNDVQAAGLLVRALHLWVFAGRLAACPLAEVVDRVSRLFECPGSTTSLLENFGPSVWENISKALILELAEAEAVVLTAMDVEYRLVRVCLRAVAKSPHLWVWAIWAKVLAELPEDNEELVDGVLWPADSAGWRRESATQAVLEASDVWLEEVAAGVGAVALLSGRFEDHRLWKKFLGLLNDVVGQKRRLDRDLKNMANPEEAWRTASVGTSLSLIHLGNSPFCSRSSDSESNVWAKEWGLCLKALLSLCLEETTAAGDLADFCGVNDGHEDYSQRPKVTALATILCPESLGPTENEICKAITALFKASDAQSQTEAFSFMRARTRELVLSSSGVSWELLLVLRICALLCDPGSAAINSSEQAMYVLELLQTSAALAMTGPASSRPSSLPLSSAQERLSSSLHATLFQASYSLQTVLENDVEDAWLREARDWIMTALRKRKTFSERTLGDLAILDLNTSETDSIPAEYSTASAISSLEGDREGFARKQEEQGIQQQQELCEEKREAFLTHLAFTMLIKTRRPASHKCVAELTRFLLQNVISPDFPSGNIAQNQVHACLRELISNPTFLAYRAGRMEHWDEARRRVVVAYVCATLEAYPKTVKFKDLTYCVGACIGATPTEADPAGQALVLYYTYLMQKRALALWKSRAVDEEGTSVMDIATRNLISLLFQSLLICPLTVFETILRDVAESFVLKGLIGAPEKRVAVLELLKRIVFGEVEPVRQNIIAKWYLALLRDEEDLRFRETTYRSENAKENGPEGASNLPLDGAVRFCESIQFGEEKLDEGHML</sequence>
<keyword evidence="2" id="KW-1185">Reference proteome</keyword>